<dbReference type="OrthoDB" id="536948at2759"/>
<feature type="disulfide bond" evidence="5">
    <location>
        <begin position="61"/>
        <end position="71"/>
    </location>
</feature>
<evidence type="ECO:0000256" key="3">
    <source>
        <dbReference type="ARBA" id="ARBA00023157"/>
    </source>
</evidence>
<keyword evidence="2" id="KW-0677">Repeat</keyword>
<feature type="disulfide bond" evidence="5">
    <location>
        <begin position="17"/>
        <end position="81"/>
    </location>
</feature>
<dbReference type="GO" id="GO:0004252">
    <property type="term" value="F:serine-type endopeptidase activity"/>
    <property type="evidence" value="ECO:0007669"/>
    <property type="project" value="TreeGrafter"/>
</dbReference>
<keyword evidence="8" id="KW-1185">Reference proteome</keyword>
<sequence>CEGRVEVYDGRSWGTVCDDVWDLSDAQVVCRQLGCGQPMAALGSSHFGLGSGPIHLDDVECSGNEPSLQQCRHRGWGVHNCGHVEDAGVICTGAGRELKRPPSPTPLPQQDSLEQLTQKHVQTEVPQLRLVSGGDRCAGRVEVYHNGKWGTVCDDHFSMSSGSVVCRQLDCG</sequence>
<evidence type="ECO:0000313" key="8">
    <source>
        <dbReference type="Proteomes" id="UP000566440"/>
    </source>
</evidence>
<dbReference type="AlphaFoldDB" id="A0A7K9TBL8"/>
<evidence type="ECO:0000256" key="4">
    <source>
        <dbReference type="ARBA" id="ARBA00023180"/>
    </source>
</evidence>
<keyword evidence="1" id="KW-0732">Signal</keyword>
<dbReference type="GO" id="GO:0005886">
    <property type="term" value="C:plasma membrane"/>
    <property type="evidence" value="ECO:0007669"/>
    <property type="project" value="TreeGrafter"/>
</dbReference>
<dbReference type="GO" id="GO:0005615">
    <property type="term" value="C:extracellular space"/>
    <property type="evidence" value="ECO:0007669"/>
    <property type="project" value="TreeGrafter"/>
</dbReference>
<dbReference type="FunFam" id="3.10.250.10:FF:000006">
    <property type="entry name" value="neurotrypsin isoform X2"/>
    <property type="match status" value="1"/>
</dbReference>
<name>A0A7K9TBL8_9PICI</name>
<dbReference type="PANTHER" id="PTHR48071:SF24">
    <property type="entry name" value="DELETED IN MALIGNANT BRAIN TUMORS 1 PROTEIN-LIKE"/>
    <property type="match status" value="1"/>
</dbReference>
<dbReference type="Pfam" id="PF00530">
    <property type="entry name" value="SRCR"/>
    <property type="match status" value="2"/>
</dbReference>
<dbReference type="PANTHER" id="PTHR48071">
    <property type="entry name" value="SRCR DOMAIN-CONTAINING PROTEIN"/>
    <property type="match status" value="1"/>
</dbReference>
<feature type="domain" description="SRCR" evidence="6">
    <location>
        <begin position="1"/>
        <end position="92"/>
    </location>
</feature>
<keyword evidence="4" id="KW-0325">Glycoprotein</keyword>
<dbReference type="InterPro" id="IPR001190">
    <property type="entry name" value="SRCR"/>
</dbReference>
<evidence type="ECO:0000256" key="5">
    <source>
        <dbReference type="PROSITE-ProRule" id="PRU00196"/>
    </source>
</evidence>
<feature type="non-terminal residue" evidence="7">
    <location>
        <position position="172"/>
    </location>
</feature>
<gene>
    <name evidence="7" type="primary">Dmbt1_3</name>
    <name evidence="7" type="ORF">GALDEA_R13914</name>
</gene>
<dbReference type="PRINTS" id="PR00258">
    <property type="entry name" value="SPERACTRCPTR"/>
</dbReference>
<keyword evidence="3 5" id="KW-1015">Disulfide bond</keyword>
<reference evidence="7 8" key="1">
    <citation type="submission" date="2019-09" db="EMBL/GenBank/DDBJ databases">
        <title>Bird 10,000 Genomes (B10K) Project - Family phase.</title>
        <authorList>
            <person name="Zhang G."/>
        </authorList>
    </citation>
    <scope>NUCLEOTIDE SEQUENCE [LARGE SCALE GENOMIC DNA]</scope>
    <source>
        <strain evidence="7">B10K-DU-001-62</strain>
        <tissue evidence="7">Muscle</tissue>
    </source>
</reference>
<dbReference type="Proteomes" id="UP000566440">
    <property type="component" value="Unassembled WGS sequence"/>
</dbReference>
<comment type="caution">
    <text evidence="5">Lacks conserved residue(s) required for the propagation of feature annotation.</text>
</comment>
<dbReference type="Gene3D" id="3.10.250.10">
    <property type="entry name" value="SRCR-like domain"/>
    <property type="match status" value="2"/>
</dbReference>
<dbReference type="PROSITE" id="PS50287">
    <property type="entry name" value="SRCR_2"/>
    <property type="match status" value="2"/>
</dbReference>
<evidence type="ECO:0000259" key="6">
    <source>
        <dbReference type="PROSITE" id="PS50287"/>
    </source>
</evidence>
<dbReference type="InterPro" id="IPR036772">
    <property type="entry name" value="SRCR-like_dom_sf"/>
</dbReference>
<dbReference type="GO" id="GO:0031638">
    <property type="term" value="P:zymogen activation"/>
    <property type="evidence" value="ECO:0007669"/>
    <property type="project" value="TreeGrafter"/>
</dbReference>
<dbReference type="SUPFAM" id="SSF56487">
    <property type="entry name" value="SRCR-like"/>
    <property type="match status" value="2"/>
</dbReference>
<feature type="non-terminal residue" evidence="7">
    <location>
        <position position="1"/>
    </location>
</feature>
<accession>A0A7K9TBL8</accession>
<evidence type="ECO:0000256" key="1">
    <source>
        <dbReference type="ARBA" id="ARBA00022729"/>
    </source>
</evidence>
<organism evidence="7 8">
    <name type="scientific">Galbula dea</name>
    <dbReference type="NCBI Taxonomy" id="1109041"/>
    <lineage>
        <taxon>Eukaryota</taxon>
        <taxon>Metazoa</taxon>
        <taxon>Chordata</taxon>
        <taxon>Craniata</taxon>
        <taxon>Vertebrata</taxon>
        <taxon>Euteleostomi</taxon>
        <taxon>Archelosauria</taxon>
        <taxon>Archosauria</taxon>
        <taxon>Dinosauria</taxon>
        <taxon>Saurischia</taxon>
        <taxon>Theropoda</taxon>
        <taxon>Coelurosauria</taxon>
        <taxon>Aves</taxon>
        <taxon>Neognathae</taxon>
        <taxon>Neoaves</taxon>
        <taxon>Telluraves</taxon>
        <taxon>Coraciimorphae</taxon>
        <taxon>Piciformes</taxon>
        <taxon>Galbulidae</taxon>
        <taxon>Galbula</taxon>
    </lineage>
</organism>
<proteinExistence type="predicted"/>
<protein>
    <submittedName>
        <fullName evidence="7">DMBT1 protein</fullName>
    </submittedName>
</protein>
<feature type="disulfide bond" evidence="5">
    <location>
        <begin position="30"/>
        <end position="91"/>
    </location>
</feature>
<dbReference type="SMART" id="SM00202">
    <property type="entry name" value="SR"/>
    <property type="match status" value="1"/>
</dbReference>
<dbReference type="EMBL" id="VWZX01009205">
    <property type="protein sequence ID" value="NXI45955.1"/>
    <property type="molecule type" value="Genomic_DNA"/>
</dbReference>
<evidence type="ECO:0000313" key="7">
    <source>
        <dbReference type="EMBL" id="NXI45955.1"/>
    </source>
</evidence>
<feature type="domain" description="SRCR" evidence="6">
    <location>
        <begin position="128"/>
        <end position="172"/>
    </location>
</feature>
<comment type="caution">
    <text evidence="7">The sequence shown here is derived from an EMBL/GenBank/DDBJ whole genome shotgun (WGS) entry which is preliminary data.</text>
</comment>
<evidence type="ECO:0000256" key="2">
    <source>
        <dbReference type="ARBA" id="ARBA00022737"/>
    </source>
</evidence>